<keyword evidence="2" id="KW-1185">Reference proteome</keyword>
<reference evidence="1" key="3">
    <citation type="submission" date="2025-09" db="UniProtKB">
        <authorList>
            <consortium name="Ensembl"/>
        </authorList>
    </citation>
    <scope>IDENTIFICATION</scope>
</reference>
<dbReference type="AlphaFoldDB" id="A0A4X2LM08"/>
<dbReference type="Proteomes" id="UP000314987">
    <property type="component" value="Unassembled WGS sequence"/>
</dbReference>
<dbReference type="Ensembl" id="ENSVURT00010025929.1">
    <property type="protein sequence ID" value="ENSVURP00010022780.1"/>
    <property type="gene ID" value="ENSVURG00010017458.1"/>
</dbReference>
<proteinExistence type="predicted"/>
<sequence>MALYDEDVMKMLFIWQFKRGVLIFAAKLLKSIVLVPCKGSLSRSTQSTCQFDSSFLKPVGESFQTLNGKETFIQGNRIKGGKNLQFHQIPLP</sequence>
<protein>
    <submittedName>
        <fullName evidence="1">Uncharacterized protein</fullName>
    </submittedName>
</protein>
<dbReference type="STRING" id="29139.ENSVURP00010022780"/>
<dbReference type="GeneTree" id="ENSGT00970000197081"/>
<accession>A0A4X2LM08</accession>
<reference evidence="2" key="1">
    <citation type="submission" date="2018-12" db="EMBL/GenBank/DDBJ databases">
        <authorList>
            <person name="Yazar S."/>
        </authorList>
    </citation>
    <scope>NUCLEOTIDE SEQUENCE [LARGE SCALE GENOMIC DNA]</scope>
</reference>
<reference evidence="1" key="2">
    <citation type="submission" date="2025-08" db="UniProtKB">
        <authorList>
            <consortium name="Ensembl"/>
        </authorList>
    </citation>
    <scope>IDENTIFICATION</scope>
</reference>
<evidence type="ECO:0000313" key="2">
    <source>
        <dbReference type="Proteomes" id="UP000314987"/>
    </source>
</evidence>
<organism evidence="1 2">
    <name type="scientific">Vombatus ursinus</name>
    <name type="common">Common wombat</name>
    <dbReference type="NCBI Taxonomy" id="29139"/>
    <lineage>
        <taxon>Eukaryota</taxon>
        <taxon>Metazoa</taxon>
        <taxon>Chordata</taxon>
        <taxon>Craniata</taxon>
        <taxon>Vertebrata</taxon>
        <taxon>Euteleostomi</taxon>
        <taxon>Mammalia</taxon>
        <taxon>Metatheria</taxon>
        <taxon>Diprotodontia</taxon>
        <taxon>Vombatidae</taxon>
        <taxon>Vombatus</taxon>
    </lineage>
</organism>
<name>A0A4X2LM08_VOMUR</name>
<evidence type="ECO:0000313" key="1">
    <source>
        <dbReference type="Ensembl" id="ENSVURP00010022780.1"/>
    </source>
</evidence>